<evidence type="ECO:0000256" key="6">
    <source>
        <dbReference type="ARBA" id="ARBA00022839"/>
    </source>
</evidence>
<reference evidence="13" key="1">
    <citation type="submission" date="2022-07" db="EMBL/GenBank/DDBJ databases">
        <title>Genome Sequence of Xylaria arbuscula.</title>
        <authorList>
            <person name="Buettner E."/>
        </authorList>
    </citation>
    <scope>NUCLEOTIDE SEQUENCE</scope>
    <source>
        <strain evidence="13">VT107</strain>
    </source>
</reference>
<dbReference type="PROSITE" id="PS50035">
    <property type="entry name" value="PLD"/>
    <property type="match status" value="1"/>
</dbReference>
<dbReference type="GO" id="GO:0003690">
    <property type="term" value="F:double-stranded DNA binding"/>
    <property type="evidence" value="ECO:0007669"/>
    <property type="project" value="TreeGrafter"/>
</dbReference>
<name>A0A9W8TKM8_9PEZI</name>
<protein>
    <recommendedName>
        <fullName evidence="12">PLD phosphodiesterase domain-containing protein</fullName>
    </recommendedName>
</protein>
<proteinExistence type="inferred from homology"/>
<keyword evidence="5" id="KW-0378">Hydrolase</keyword>
<dbReference type="GO" id="GO:0017005">
    <property type="term" value="F:3'-tyrosyl-DNA phosphodiesterase activity"/>
    <property type="evidence" value="ECO:0007669"/>
    <property type="project" value="TreeGrafter"/>
</dbReference>
<evidence type="ECO:0000259" key="12">
    <source>
        <dbReference type="PROSITE" id="PS50035"/>
    </source>
</evidence>
<keyword evidence="7" id="KW-0234">DNA repair</keyword>
<feature type="binding site" evidence="10">
    <location>
        <position position="59"/>
    </location>
    <ligand>
        <name>substrate</name>
    </ligand>
</feature>
<dbReference type="AlphaFoldDB" id="A0A9W8TKM8"/>
<dbReference type="Gene3D" id="3.30.870.10">
    <property type="entry name" value="Endonuclease Chain A"/>
    <property type="match status" value="2"/>
</dbReference>
<feature type="active site" description="Proton donor/acceptor" evidence="9">
    <location>
        <position position="281"/>
    </location>
</feature>
<dbReference type="GO" id="GO:0003697">
    <property type="term" value="F:single-stranded DNA binding"/>
    <property type="evidence" value="ECO:0007669"/>
    <property type="project" value="TreeGrafter"/>
</dbReference>
<evidence type="ECO:0000256" key="9">
    <source>
        <dbReference type="PIRSR" id="PIRSR610347-1"/>
    </source>
</evidence>
<feature type="domain" description="PLD phosphodiesterase" evidence="12">
    <location>
        <begin position="276"/>
        <end position="311"/>
    </location>
</feature>
<evidence type="ECO:0000256" key="3">
    <source>
        <dbReference type="ARBA" id="ARBA00022722"/>
    </source>
</evidence>
<keyword evidence="8" id="KW-0539">Nucleus</keyword>
<evidence type="ECO:0000256" key="1">
    <source>
        <dbReference type="ARBA" id="ARBA00004123"/>
    </source>
</evidence>
<evidence type="ECO:0000256" key="10">
    <source>
        <dbReference type="PIRSR" id="PIRSR610347-2"/>
    </source>
</evidence>
<dbReference type="GO" id="GO:0004527">
    <property type="term" value="F:exonuclease activity"/>
    <property type="evidence" value="ECO:0007669"/>
    <property type="project" value="UniProtKB-KW"/>
</dbReference>
<feature type="binding site" evidence="10">
    <location>
        <position position="283"/>
    </location>
    <ligand>
        <name>substrate</name>
    </ligand>
</feature>
<dbReference type="EMBL" id="JANPWZ010001388">
    <property type="protein sequence ID" value="KAJ3566187.1"/>
    <property type="molecule type" value="Genomic_DNA"/>
</dbReference>
<evidence type="ECO:0000256" key="5">
    <source>
        <dbReference type="ARBA" id="ARBA00022801"/>
    </source>
</evidence>
<accession>A0A9W8TKM8</accession>
<evidence type="ECO:0000313" key="14">
    <source>
        <dbReference type="Proteomes" id="UP001148614"/>
    </source>
</evidence>
<dbReference type="GO" id="GO:0005634">
    <property type="term" value="C:nucleus"/>
    <property type="evidence" value="ECO:0007669"/>
    <property type="project" value="UniProtKB-SubCell"/>
</dbReference>
<comment type="caution">
    <text evidence="13">The sequence shown here is derived from an EMBL/GenBank/DDBJ whole genome shotgun (WGS) entry which is preliminary data.</text>
</comment>
<comment type="subcellular location">
    <subcellularLocation>
        <location evidence="1">Nucleus</location>
    </subcellularLocation>
</comment>
<dbReference type="VEuPathDB" id="FungiDB:F4678DRAFT_482003"/>
<gene>
    <name evidence="13" type="ORF">NPX13_g7232</name>
</gene>
<evidence type="ECO:0000256" key="11">
    <source>
        <dbReference type="PIRSR" id="PIRSR610347-3"/>
    </source>
</evidence>
<sequence>MDVSTVQEASTLARVKIREKLSRTQLDSLRPALQQLHSQRYGRNIHTFYAWGPGSCHSKILLLAYPTFLRIVITSCNMMSIDTELGDNHWYIHDVPKRSSPPYRPPAGFEADLLSHMESLGAPETFLESIRGKYDYSAVKVHLVTSVPGTCSGAKAEKHGQLRLRRVVKQLDLKLSEKDSEGKLQVEICTASVGNLNAKWLNGFYDCALGKDTLQTHDGANVVPKIKLFYPTFQDVKNADEVAQDAASNIGCHTRPWESAPREVKSIFHHYESEDRGKLFHQKLILAYNPRDTTQLPYYVYVGSANFSQSAWGALEHDKRGNELTSDKKLIKLSNFECGVLIPGHLIANLLKDGTESWQQGIIPHNQTAAAYDLPKDKAWNDYRWTKDYREAD</sequence>
<feature type="site" description="Interaction with DNA" evidence="11">
    <location>
        <position position="308"/>
    </location>
</feature>
<dbReference type="InterPro" id="IPR001736">
    <property type="entry name" value="PLipase_D/transphosphatidylase"/>
</dbReference>
<dbReference type="Proteomes" id="UP001148614">
    <property type="component" value="Unassembled WGS sequence"/>
</dbReference>
<dbReference type="PANTHER" id="PTHR12415">
    <property type="entry name" value="TYROSYL-DNA PHOSPHODIESTERASE 1"/>
    <property type="match status" value="1"/>
</dbReference>
<comment type="similarity">
    <text evidence="2">Belongs to the tyrosyl-DNA phosphodiesterase family.</text>
</comment>
<evidence type="ECO:0000313" key="13">
    <source>
        <dbReference type="EMBL" id="KAJ3566187.1"/>
    </source>
</evidence>
<evidence type="ECO:0000256" key="8">
    <source>
        <dbReference type="ARBA" id="ARBA00023242"/>
    </source>
</evidence>
<dbReference type="InterPro" id="IPR010347">
    <property type="entry name" value="Tdp1"/>
</dbReference>
<keyword evidence="4" id="KW-0227">DNA damage</keyword>
<evidence type="ECO:0000256" key="4">
    <source>
        <dbReference type="ARBA" id="ARBA00022763"/>
    </source>
</evidence>
<dbReference type="Pfam" id="PF06087">
    <property type="entry name" value="Tyr-DNA_phospho"/>
    <property type="match status" value="1"/>
</dbReference>
<evidence type="ECO:0000256" key="2">
    <source>
        <dbReference type="ARBA" id="ARBA00010205"/>
    </source>
</evidence>
<feature type="active site" description="Nucleophile" evidence="9">
    <location>
        <position position="57"/>
    </location>
</feature>
<dbReference type="GO" id="GO:0006281">
    <property type="term" value="P:DNA repair"/>
    <property type="evidence" value="ECO:0007669"/>
    <property type="project" value="UniProtKB-KW"/>
</dbReference>
<keyword evidence="14" id="KW-1185">Reference proteome</keyword>
<evidence type="ECO:0000256" key="7">
    <source>
        <dbReference type="ARBA" id="ARBA00023204"/>
    </source>
</evidence>
<keyword evidence="6" id="KW-0269">Exonuclease</keyword>
<organism evidence="13 14">
    <name type="scientific">Xylaria arbuscula</name>
    <dbReference type="NCBI Taxonomy" id="114810"/>
    <lineage>
        <taxon>Eukaryota</taxon>
        <taxon>Fungi</taxon>
        <taxon>Dikarya</taxon>
        <taxon>Ascomycota</taxon>
        <taxon>Pezizomycotina</taxon>
        <taxon>Sordariomycetes</taxon>
        <taxon>Xylariomycetidae</taxon>
        <taxon>Xylariales</taxon>
        <taxon>Xylariaceae</taxon>
        <taxon>Xylaria</taxon>
    </lineage>
</organism>
<dbReference type="SUPFAM" id="SSF56024">
    <property type="entry name" value="Phospholipase D/nuclease"/>
    <property type="match status" value="2"/>
</dbReference>
<keyword evidence="3" id="KW-0540">Nuclease</keyword>
<dbReference type="PANTHER" id="PTHR12415:SF0">
    <property type="entry name" value="TYROSYL-DNA PHOSPHODIESTERASE 1"/>
    <property type="match status" value="1"/>
</dbReference>